<dbReference type="Proteomes" id="UP001227101">
    <property type="component" value="Chromosome"/>
</dbReference>
<dbReference type="InterPro" id="IPR010290">
    <property type="entry name" value="TM_effector"/>
</dbReference>
<feature type="transmembrane region" description="Helical" evidence="7">
    <location>
        <begin position="213"/>
        <end position="238"/>
    </location>
</feature>
<dbReference type="Pfam" id="PF05977">
    <property type="entry name" value="MFS_3"/>
    <property type="match status" value="1"/>
</dbReference>
<reference evidence="9 10" key="1">
    <citation type="submission" date="2023-06" db="EMBL/GenBank/DDBJ databases">
        <authorList>
            <person name="Oyuntsetseg B."/>
            <person name="Kim S.B."/>
        </authorList>
    </citation>
    <scope>NUCLEOTIDE SEQUENCE [LARGE SCALE GENOMIC DNA]</scope>
    <source>
        <strain evidence="9 10">2-2</strain>
    </source>
</reference>
<evidence type="ECO:0000259" key="8">
    <source>
        <dbReference type="PROSITE" id="PS50850"/>
    </source>
</evidence>
<protein>
    <submittedName>
        <fullName evidence="9">MFS transporter</fullName>
    </submittedName>
</protein>
<evidence type="ECO:0000256" key="2">
    <source>
        <dbReference type="ARBA" id="ARBA00022448"/>
    </source>
</evidence>
<dbReference type="EMBL" id="CP127173">
    <property type="protein sequence ID" value="WIV55361.1"/>
    <property type="molecule type" value="Genomic_DNA"/>
</dbReference>
<keyword evidence="2" id="KW-0813">Transport</keyword>
<accession>A0ABY8XIE0</accession>
<proteinExistence type="predicted"/>
<feature type="transmembrane region" description="Helical" evidence="7">
    <location>
        <begin position="299"/>
        <end position="319"/>
    </location>
</feature>
<feature type="transmembrane region" description="Helical" evidence="7">
    <location>
        <begin position="340"/>
        <end position="360"/>
    </location>
</feature>
<evidence type="ECO:0000313" key="10">
    <source>
        <dbReference type="Proteomes" id="UP001227101"/>
    </source>
</evidence>
<name>A0ABY8XIE0_9PSEU</name>
<evidence type="ECO:0000256" key="7">
    <source>
        <dbReference type="SAM" id="Phobius"/>
    </source>
</evidence>
<dbReference type="SUPFAM" id="SSF103473">
    <property type="entry name" value="MFS general substrate transporter"/>
    <property type="match status" value="1"/>
</dbReference>
<dbReference type="InterPro" id="IPR036259">
    <property type="entry name" value="MFS_trans_sf"/>
</dbReference>
<keyword evidence="10" id="KW-1185">Reference proteome</keyword>
<feature type="transmembrane region" description="Helical" evidence="7">
    <location>
        <begin position="41"/>
        <end position="60"/>
    </location>
</feature>
<evidence type="ECO:0000256" key="3">
    <source>
        <dbReference type="ARBA" id="ARBA00022475"/>
    </source>
</evidence>
<evidence type="ECO:0000256" key="1">
    <source>
        <dbReference type="ARBA" id="ARBA00004651"/>
    </source>
</evidence>
<evidence type="ECO:0000256" key="5">
    <source>
        <dbReference type="ARBA" id="ARBA00022989"/>
    </source>
</evidence>
<dbReference type="PROSITE" id="PS50850">
    <property type="entry name" value="MFS"/>
    <property type="match status" value="1"/>
</dbReference>
<dbReference type="Gene3D" id="1.20.1250.20">
    <property type="entry name" value="MFS general substrate transporter like domains"/>
    <property type="match status" value="1"/>
</dbReference>
<evidence type="ECO:0000313" key="9">
    <source>
        <dbReference type="EMBL" id="WIV55361.1"/>
    </source>
</evidence>
<feature type="transmembrane region" description="Helical" evidence="7">
    <location>
        <begin position="275"/>
        <end position="293"/>
    </location>
</feature>
<evidence type="ECO:0000256" key="6">
    <source>
        <dbReference type="ARBA" id="ARBA00023136"/>
    </source>
</evidence>
<feature type="transmembrane region" description="Helical" evidence="7">
    <location>
        <begin position="81"/>
        <end position="106"/>
    </location>
</feature>
<comment type="subcellular location">
    <subcellularLocation>
        <location evidence="1">Cell membrane</location>
        <topology evidence="1">Multi-pass membrane protein</topology>
    </subcellularLocation>
</comment>
<keyword evidence="3" id="KW-1003">Cell membrane</keyword>
<evidence type="ECO:0000256" key="4">
    <source>
        <dbReference type="ARBA" id="ARBA00022692"/>
    </source>
</evidence>
<dbReference type="InterPro" id="IPR020846">
    <property type="entry name" value="MFS_dom"/>
</dbReference>
<feature type="transmembrane region" description="Helical" evidence="7">
    <location>
        <begin position="12"/>
        <end position="35"/>
    </location>
</feature>
<feature type="domain" description="Major facilitator superfamily (MFS) profile" evidence="8">
    <location>
        <begin position="156"/>
        <end position="394"/>
    </location>
</feature>
<feature type="transmembrane region" description="Helical" evidence="7">
    <location>
        <begin position="366"/>
        <end position="385"/>
    </location>
</feature>
<feature type="transmembrane region" description="Helical" evidence="7">
    <location>
        <begin position="244"/>
        <end position="263"/>
    </location>
</feature>
<keyword evidence="5 7" id="KW-1133">Transmembrane helix</keyword>
<sequence>MTLPKAFRRLWWATGIDNLGTGAFTAAVPLLTVTVTHDPRLVSLVSTAAFLPWLVLSLPAGALADRYDRAGLMWRAQAGQAVLAGATAVLVACGAAGIPVLAVAAFGLGAGDVVFGTAAQAVLPDLVAKPLLHRANGHQQAITTITAQFAGPPLGSLLFGVAAALPFGLDAVSFAGSALLVRTLPRQARSRPARSAVRDGLSWLLRHRALRTLAALLGVNTFGGQLANATLVLLATQVLHVGTAAYGLLLAGAALGSVLGGLVNARVVARIGARAALLTALAVNVVAFAGVGLSPGALVLGAFLAVNGFATTLWNIVTVGLRQQLVPAELLGRVTSAYRLLGWGLIPVGTLVGGLVAHALGLRAPYLVAGAVRGIALVAALPVLVRAEGDVHRI</sequence>
<dbReference type="PANTHER" id="PTHR23513">
    <property type="entry name" value="INTEGRAL MEMBRANE EFFLUX PROTEIN-RELATED"/>
    <property type="match status" value="1"/>
</dbReference>
<organism evidence="9 10">
    <name type="scientific">Amycolatopsis nalaikhensis</name>
    <dbReference type="NCBI Taxonomy" id="715472"/>
    <lineage>
        <taxon>Bacteria</taxon>
        <taxon>Bacillati</taxon>
        <taxon>Actinomycetota</taxon>
        <taxon>Actinomycetes</taxon>
        <taxon>Pseudonocardiales</taxon>
        <taxon>Pseudonocardiaceae</taxon>
        <taxon>Amycolatopsis</taxon>
    </lineage>
</organism>
<keyword evidence="6 7" id="KW-0472">Membrane</keyword>
<feature type="transmembrane region" description="Helical" evidence="7">
    <location>
        <begin position="157"/>
        <end position="181"/>
    </location>
</feature>
<keyword evidence="4 7" id="KW-0812">Transmembrane</keyword>
<dbReference type="PANTHER" id="PTHR23513:SF6">
    <property type="entry name" value="MAJOR FACILITATOR SUPERFAMILY ASSOCIATED DOMAIN-CONTAINING PROTEIN"/>
    <property type="match status" value="1"/>
</dbReference>
<gene>
    <name evidence="9" type="ORF">QP939_42150</name>
</gene>
<dbReference type="RefSeq" id="WP_285452276.1">
    <property type="nucleotide sequence ID" value="NZ_CP127173.1"/>
</dbReference>
<dbReference type="CDD" id="cd06173">
    <property type="entry name" value="MFS_MefA_like"/>
    <property type="match status" value="1"/>
</dbReference>